<dbReference type="CDD" id="cd07344">
    <property type="entry name" value="M48_yhfN_like"/>
    <property type="match status" value="1"/>
</dbReference>
<feature type="domain" description="YgjP-like metallopeptidase" evidence="1">
    <location>
        <begin position="13"/>
        <end position="115"/>
    </location>
</feature>
<dbReference type="PANTHER" id="PTHR30399:SF1">
    <property type="entry name" value="UTP PYROPHOSPHATASE"/>
    <property type="match status" value="1"/>
</dbReference>
<dbReference type="RefSeq" id="WP_343813972.1">
    <property type="nucleotide sequence ID" value="NZ_BAAAFA010000001.1"/>
</dbReference>
<comment type="caution">
    <text evidence="2">The sequence shown here is derived from an EMBL/GenBank/DDBJ whole genome shotgun (WGS) entry which is preliminary data.</text>
</comment>
<keyword evidence="3" id="KW-1185">Reference proteome</keyword>
<evidence type="ECO:0000313" key="2">
    <source>
        <dbReference type="EMBL" id="GAA0810805.1"/>
    </source>
</evidence>
<dbReference type="GO" id="GO:0008237">
    <property type="term" value="F:metallopeptidase activity"/>
    <property type="evidence" value="ECO:0007669"/>
    <property type="project" value="UniProtKB-KW"/>
</dbReference>
<dbReference type="PANTHER" id="PTHR30399">
    <property type="entry name" value="UNCHARACTERIZED PROTEIN YGJP"/>
    <property type="match status" value="1"/>
</dbReference>
<evidence type="ECO:0000259" key="1">
    <source>
        <dbReference type="Pfam" id="PF01863"/>
    </source>
</evidence>
<keyword evidence="2" id="KW-0645">Protease</keyword>
<gene>
    <name evidence="2" type="ORF">GCM10009111_02350</name>
</gene>
<dbReference type="Proteomes" id="UP001500021">
    <property type="component" value="Unassembled WGS sequence"/>
</dbReference>
<feature type="domain" description="YgjP-like metallopeptidase" evidence="1">
    <location>
        <begin position="119"/>
        <end position="248"/>
    </location>
</feature>
<keyword evidence="2" id="KW-0378">Hydrolase</keyword>
<organism evidence="2 3">
    <name type="scientific">Colwellia asteriadis</name>
    <dbReference type="NCBI Taxonomy" id="517723"/>
    <lineage>
        <taxon>Bacteria</taxon>
        <taxon>Pseudomonadati</taxon>
        <taxon>Pseudomonadota</taxon>
        <taxon>Gammaproteobacteria</taxon>
        <taxon>Alteromonadales</taxon>
        <taxon>Colwelliaceae</taxon>
        <taxon>Colwellia</taxon>
    </lineage>
</organism>
<accession>A0ABN1L337</accession>
<dbReference type="EMBL" id="BAAAFA010000001">
    <property type="protein sequence ID" value="GAA0810805.1"/>
    <property type="molecule type" value="Genomic_DNA"/>
</dbReference>
<evidence type="ECO:0000313" key="3">
    <source>
        <dbReference type="Proteomes" id="UP001500021"/>
    </source>
</evidence>
<proteinExistence type="predicted"/>
<protein>
    <submittedName>
        <fullName evidence="2">SprT family zinc-dependent metalloprotease</fullName>
    </submittedName>
</protein>
<dbReference type="InterPro" id="IPR053136">
    <property type="entry name" value="UTP_pyrophosphatase-like"/>
</dbReference>
<reference evidence="2 3" key="1">
    <citation type="journal article" date="2019" name="Int. J. Syst. Evol. Microbiol.">
        <title>The Global Catalogue of Microorganisms (GCM) 10K type strain sequencing project: providing services to taxonomists for standard genome sequencing and annotation.</title>
        <authorList>
            <consortium name="The Broad Institute Genomics Platform"/>
            <consortium name="The Broad Institute Genome Sequencing Center for Infectious Disease"/>
            <person name="Wu L."/>
            <person name="Ma J."/>
        </authorList>
    </citation>
    <scope>NUCLEOTIDE SEQUENCE [LARGE SCALE GENOMIC DNA]</scope>
    <source>
        <strain evidence="2 3">JCM 15608</strain>
    </source>
</reference>
<dbReference type="InterPro" id="IPR002725">
    <property type="entry name" value="YgjP-like_metallopeptidase"/>
</dbReference>
<dbReference type="Gene3D" id="3.30.2010.10">
    <property type="entry name" value="Metalloproteases ('zincins'), catalytic domain"/>
    <property type="match status" value="1"/>
</dbReference>
<sequence length="258" mass="30299">MLEYQLIRSERRKTLGLQVKQGRIIVRAPSFVDEAFIKGFINKKSAWLQEKLLAQRENLSHQCHFVEGAKLYILGEQYTLTIAQAKRSDVSVVYNHAVINQESTSHKSTHHKNTELNYLQVNISHRIYNRLSNEAALARSVKKHIESYLSEQAKELMPARVKQLSEQTKLVPAQLNIRQYKARWGSCNSRKEISLNYLLMMAPWWVIDYVIIHELCHLVHLNHSNNFWRLVAKHCPEYLKAKQWLSEHQQALHWPTLK</sequence>
<dbReference type="Pfam" id="PF01863">
    <property type="entry name" value="YgjP-like"/>
    <property type="match status" value="2"/>
</dbReference>
<keyword evidence="2" id="KW-0482">Metalloprotease</keyword>
<name>A0ABN1L337_9GAMM</name>